<feature type="transmembrane region" description="Helical" evidence="1">
    <location>
        <begin position="12"/>
        <end position="31"/>
    </location>
</feature>
<accession>A0A7J5AAI3</accession>
<sequence length="206" mass="24073">MQIDYLQWMGYVASVIIMVSMMMSSIIKFRWINCVGALLFSTYGFLIHAYPVGVLNGIILLVDIYYLVQIYSKKETFEILEINAKSEYLKRFLSFHDESIQKILPGFSYNPDRNTVSFYILRNMSVAGLFLAHRENTNELHVGLDYVLPEYKDFKNGKYVYFSLKQKFIDLGYSKVVAKGNNVSYFRYLKKLGFKKVKPGEYCKEL</sequence>
<keyword evidence="3" id="KW-1185">Reference proteome</keyword>
<evidence type="ECO:0008006" key="4">
    <source>
        <dbReference type="Google" id="ProtNLM"/>
    </source>
</evidence>
<feature type="transmembrane region" description="Helical" evidence="1">
    <location>
        <begin position="43"/>
        <end position="68"/>
    </location>
</feature>
<evidence type="ECO:0000256" key="1">
    <source>
        <dbReference type="SAM" id="Phobius"/>
    </source>
</evidence>
<dbReference type="RefSeq" id="WP_151108355.1">
    <property type="nucleotide sequence ID" value="NZ_WAEM01000008.1"/>
</dbReference>
<keyword evidence="1" id="KW-0812">Transmembrane</keyword>
<protein>
    <recommendedName>
        <fullName evidence="4">YgjV family protein</fullName>
    </recommendedName>
</protein>
<reference evidence="2 3" key="1">
    <citation type="submission" date="2019-09" db="EMBL/GenBank/DDBJ databases">
        <title>Flavobacterium sp. nov., isolated from glacier ice.</title>
        <authorList>
            <person name="Liu Q."/>
        </authorList>
    </citation>
    <scope>NUCLEOTIDE SEQUENCE [LARGE SCALE GENOMIC DNA]</scope>
    <source>
        <strain evidence="2 3">NBRC 112527</strain>
    </source>
</reference>
<dbReference type="AlphaFoldDB" id="A0A7J5AAI3"/>
<proteinExistence type="predicted"/>
<keyword evidence="1" id="KW-1133">Transmembrane helix</keyword>
<organism evidence="2 3">
    <name type="scientific">Flavobacterium luteum</name>
    <dbReference type="NCBI Taxonomy" id="2026654"/>
    <lineage>
        <taxon>Bacteria</taxon>
        <taxon>Pseudomonadati</taxon>
        <taxon>Bacteroidota</taxon>
        <taxon>Flavobacteriia</taxon>
        <taxon>Flavobacteriales</taxon>
        <taxon>Flavobacteriaceae</taxon>
        <taxon>Flavobacterium</taxon>
    </lineage>
</organism>
<dbReference type="EMBL" id="WAEM01000008">
    <property type="protein sequence ID" value="KAB1154438.1"/>
    <property type="molecule type" value="Genomic_DNA"/>
</dbReference>
<name>A0A7J5AAI3_9FLAO</name>
<comment type="caution">
    <text evidence="2">The sequence shown here is derived from an EMBL/GenBank/DDBJ whole genome shotgun (WGS) entry which is preliminary data.</text>
</comment>
<evidence type="ECO:0000313" key="3">
    <source>
        <dbReference type="Proteomes" id="UP000490922"/>
    </source>
</evidence>
<dbReference type="OrthoDB" id="677174at2"/>
<evidence type="ECO:0000313" key="2">
    <source>
        <dbReference type="EMBL" id="KAB1154438.1"/>
    </source>
</evidence>
<gene>
    <name evidence="2" type="ORF">F6464_12855</name>
</gene>
<dbReference type="SUPFAM" id="SSF55729">
    <property type="entry name" value="Acyl-CoA N-acyltransferases (Nat)"/>
    <property type="match status" value="1"/>
</dbReference>
<keyword evidence="1" id="KW-0472">Membrane</keyword>
<dbReference type="Proteomes" id="UP000490922">
    <property type="component" value="Unassembled WGS sequence"/>
</dbReference>
<dbReference type="InterPro" id="IPR016181">
    <property type="entry name" value="Acyl_CoA_acyltransferase"/>
</dbReference>